<dbReference type="Proteomes" id="UP000322530">
    <property type="component" value="Unassembled WGS sequence"/>
</dbReference>
<evidence type="ECO:0000313" key="1">
    <source>
        <dbReference type="EMBL" id="GCF07930.1"/>
    </source>
</evidence>
<protein>
    <recommendedName>
        <fullName evidence="3">HEAT repeat domain-containing protein</fullName>
    </recommendedName>
</protein>
<dbReference type="InterPro" id="IPR011989">
    <property type="entry name" value="ARM-like"/>
</dbReference>
<dbReference type="InterPro" id="IPR016024">
    <property type="entry name" value="ARM-type_fold"/>
</dbReference>
<gene>
    <name evidence="1" type="ORF">KDI_14940</name>
</gene>
<reference evidence="1 2" key="1">
    <citation type="submission" date="2019-01" db="EMBL/GenBank/DDBJ databases">
        <title>Draft genome sequence of Dictyobacter sp. Uno17.</title>
        <authorList>
            <person name="Wang C.M."/>
            <person name="Zheng Y."/>
            <person name="Sakai Y."/>
            <person name="Abe K."/>
            <person name="Yokota A."/>
            <person name="Yabe S."/>
        </authorList>
    </citation>
    <scope>NUCLEOTIDE SEQUENCE [LARGE SCALE GENOMIC DNA]</scope>
    <source>
        <strain evidence="1 2">Uno17</strain>
    </source>
</reference>
<dbReference type="AlphaFoldDB" id="A0A5A5T8W7"/>
<dbReference type="Gene3D" id="1.25.10.10">
    <property type="entry name" value="Leucine-rich Repeat Variant"/>
    <property type="match status" value="1"/>
</dbReference>
<dbReference type="SUPFAM" id="SSF48371">
    <property type="entry name" value="ARM repeat"/>
    <property type="match status" value="1"/>
</dbReference>
<name>A0A5A5T8W7_9CHLR</name>
<dbReference type="RefSeq" id="WP_149400934.1">
    <property type="nucleotide sequence ID" value="NZ_BIXY01000016.1"/>
</dbReference>
<evidence type="ECO:0000313" key="2">
    <source>
        <dbReference type="Proteomes" id="UP000322530"/>
    </source>
</evidence>
<keyword evidence="2" id="KW-1185">Reference proteome</keyword>
<accession>A0A5A5T8W7</accession>
<sequence>MEKRDARLLQSPPASQEGKWNVLELESQSYKKIHSKICEFIALTNHSTLSTREIQQRLQQCQKRYGKHFAIHLVASLQQSDVAEREAIVWLLTQLHDQETIPLLQQLAHHHQQPRAIRLSASLALAGLGQTPEMLTNKRPRLYAIS</sequence>
<dbReference type="OrthoDB" id="162459at2"/>
<comment type="caution">
    <text evidence="1">The sequence shown here is derived from an EMBL/GenBank/DDBJ whole genome shotgun (WGS) entry which is preliminary data.</text>
</comment>
<organism evidence="1 2">
    <name type="scientific">Dictyobacter arantiisoli</name>
    <dbReference type="NCBI Taxonomy" id="2014874"/>
    <lineage>
        <taxon>Bacteria</taxon>
        <taxon>Bacillati</taxon>
        <taxon>Chloroflexota</taxon>
        <taxon>Ktedonobacteria</taxon>
        <taxon>Ktedonobacterales</taxon>
        <taxon>Dictyobacteraceae</taxon>
        <taxon>Dictyobacter</taxon>
    </lineage>
</organism>
<proteinExistence type="predicted"/>
<evidence type="ECO:0008006" key="3">
    <source>
        <dbReference type="Google" id="ProtNLM"/>
    </source>
</evidence>
<dbReference type="EMBL" id="BIXY01000016">
    <property type="protein sequence ID" value="GCF07930.1"/>
    <property type="molecule type" value="Genomic_DNA"/>
</dbReference>